<sequence>GAQKYHPHHLCKHLVQAVPDPLPIKFWRDIYRRRTTPLYRHPDVQSSDSENSTEPYPNADDGTITDGDDHVWLGDRVQLK</sequence>
<evidence type="ECO:0000313" key="2">
    <source>
        <dbReference type="EMBL" id="RDX42199.1"/>
    </source>
</evidence>
<dbReference type="OrthoDB" id="2756398at2759"/>
<evidence type="ECO:0000256" key="1">
    <source>
        <dbReference type="SAM" id="MobiDB-lite"/>
    </source>
</evidence>
<feature type="non-terminal residue" evidence="2">
    <location>
        <position position="1"/>
    </location>
</feature>
<evidence type="ECO:0000313" key="3">
    <source>
        <dbReference type="Proteomes" id="UP000256964"/>
    </source>
</evidence>
<feature type="region of interest" description="Disordered" evidence="1">
    <location>
        <begin position="38"/>
        <end position="70"/>
    </location>
</feature>
<dbReference type="AlphaFoldDB" id="A0A371CPH8"/>
<feature type="non-terminal residue" evidence="2">
    <location>
        <position position="80"/>
    </location>
</feature>
<feature type="compositionally biased region" description="Polar residues" evidence="1">
    <location>
        <begin position="44"/>
        <end position="55"/>
    </location>
</feature>
<name>A0A371CPH8_9APHY</name>
<protein>
    <submittedName>
        <fullName evidence="2">Uncharacterized protein</fullName>
    </submittedName>
</protein>
<accession>A0A371CPH8</accession>
<reference evidence="2 3" key="1">
    <citation type="journal article" date="2018" name="Biotechnol. Biofuels">
        <title>Integrative visual omics of the white-rot fungus Polyporus brumalis exposes the biotechnological potential of its oxidative enzymes for delignifying raw plant biomass.</title>
        <authorList>
            <person name="Miyauchi S."/>
            <person name="Rancon A."/>
            <person name="Drula E."/>
            <person name="Hage H."/>
            <person name="Chaduli D."/>
            <person name="Favel A."/>
            <person name="Grisel S."/>
            <person name="Henrissat B."/>
            <person name="Herpoel-Gimbert I."/>
            <person name="Ruiz-Duenas F.J."/>
            <person name="Chevret D."/>
            <person name="Hainaut M."/>
            <person name="Lin J."/>
            <person name="Wang M."/>
            <person name="Pangilinan J."/>
            <person name="Lipzen A."/>
            <person name="Lesage-Meessen L."/>
            <person name="Navarro D."/>
            <person name="Riley R."/>
            <person name="Grigoriev I.V."/>
            <person name="Zhou S."/>
            <person name="Raouche S."/>
            <person name="Rosso M.N."/>
        </authorList>
    </citation>
    <scope>NUCLEOTIDE SEQUENCE [LARGE SCALE GENOMIC DNA]</scope>
    <source>
        <strain evidence="2 3">BRFM 1820</strain>
    </source>
</reference>
<organism evidence="2 3">
    <name type="scientific">Lentinus brumalis</name>
    <dbReference type="NCBI Taxonomy" id="2498619"/>
    <lineage>
        <taxon>Eukaryota</taxon>
        <taxon>Fungi</taxon>
        <taxon>Dikarya</taxon>
        <taxon>Basidiomycota</taxon>
        <taxon>Agaricomycotina</taxon>
        <taxon>Agaricomycetes</taxon>
        <taxon>Polyporales</taxon>
        <taxon>Polyporaceae</taxon>
        <taxon>Lentinus</taxon>
    </lineage>
</organism>
<dbReference type="EMBL" id="KZ857490">
    <property type="protein sequence ID" value="RDX42199.1"/>
    <property type="molecule type" value="Genomic_DNA"/>
</dbReference>
<dbReference type="Proteomes" id="UP000256964">
    <property type="component" value="Unassembled WGS sequence"/>
</dbReference>
<gene>
    <name evidence="2" type="ORF">OH76DRAFT_1320566</name>
</gene>
<proteinExistence type="predicted"/>
<keyword evidence="3" id="KW-1185">Reference proteome</keyword>